<evidence type="ECO:0000256" key="2">
    <source>
        <dbReference type="ARBA" id="ARBA00007193"/>
    </source>
</evidence>
<dbReference type="AlphaFoldDB" id="T1IQE5"/>
<evidence type="ECO:0000256" key="9">
    <source>
        <dbReference type="ARBA" id="ARBA00023136"/>
    </source>
</evidence>
<evidence type="ECO:0000256" key="4">
    <source>
        <dbReference type="ARBA" id="ARBA00022461"/>
    </source>
</evidence>
<keyword evidence="10 12" id="KW-0739">Sodium transport</keyword>
<evidence type="ECO:0000256" key="7">
    <source>
        <dbReference type="ARBA" id="ARBA00023053"/>
    </source>
</evidence>
<dbReference type="Proteomes" id="UP000014500">
    <property type="component" value="Unassembled WGS sequence"/>
</dbReference>
<organism evidence="14 15">
    <name type="scientific">Strigamia maritima</name>
    <name type="common">European centipede</name>
    <name type="synonym">Geophilus maritimus</name>
    <dbReference type="NCBI Taxonomy" id="126957"/>
    <lineage>
        <taxon>Eukaryota</taxon>
        <taxon>Metazoa</taxon>
        <taxon>Ecdysozoa</taxon>
        <taxon>Arthropoda</taxon>
        <taxon>Myriapoda</taxon>
        <taxon>Chilopoda</taxon>
        <taxon>Pleurostigmophora</taxon>
        <taxon>Geophilomorpha</taxon>
        <taxon>Linotaeniidae</taxon>
        <taxon>Strigamia</taxon>
    </lineage>
</organism>
<proteinExistence type="inferred from homology"/>
<dbReference type="HOGENOM" id="CLU_037094_0_0_1"/>
<dbReference type="PANTHER" id="PTHR11690">
    <property type="entry name" value="AMILORIDE-SENSITIVE SODIUM CHANNEL-RELATED"/>
    <property type="match status" value="1"/>
</dbReference>
<keyword evidence="6 13" id="KW-1133">Transmembrane helix</keyword>
<name>T1IQE5_STRMM</name>
<dbReference type="EnsemblMetazoa" id="SMAR003257-RA">
    <property type="protein sequence ID" value="SMAR003257-PA"/>
    <property type="gene ID" value="SMAR003257"/>
</dbReference>
<dbReference type="STRING" id="126957.T1IQE5"/>
<evidence type="ECO:0000256" key="11">
    <source>
        <dbReference type="ARBA" id="ARBA00023303"/>
    </source>
</evidence>
<keyword evidence="15" id="KW-1185">Reference proteome</keyword>
<protein>
    <submittedName>
        <fullName evidence="14">Uncharacterized protein</fullName>
    </submittedName>
</protein>
<evidence type="ECO:0000256" key="8">
    <source>
        <dbReference type="ARBA" id="ARBA00023065"/>
    </source>
</evidence>
<dbReference type="PANTHER" id="PTHR11690:SF300">
    <property type="entry name" value="PICKPOCKET PROTEIN 19"/>
    <property type="match status" value="1"/>
</dbReference>
<reference evidence="14" key="2">
    <citation type="submission" date="2015-02" db="UniProtKB">
        <authorList>
            <consortium name="EnsemblMetazoa"/>
        </authorList>
    </citation>
    <scope>IDENTIFICATION</scope>
</reference>
<dbReference type="EMBL" id="JH431307">
    <property type="status" value="NOT_ANNOTATED_CDS"/>
    <property type="molecule type" value="Genomic_DNA"/>
</dbReference>
<keyword evidence="9 13" id="KW-0472">Membrane</keyword>
<evidence type="ECO:0000313" key="14">
    <source>
        <dbReference type="EnsemblMetazoa" id="SMAR003257-PA"/>
    </source>
</evidence>
<dbReference type="GO" id="GO:0005886">
    <property type="term" value="C:plasma membrane"/>
    <property type="evidence" value="ECO:0007669"/>
    <property type="project" value="TreeGrafter"/>
</dbReference>
<sequence length="442" mass="52191">MRAATTQLNSTSNRRIKPIYRPKFSYKWIRKNRTFRRFTKKWRNKPLRPKIKSKTILTLSAIVNRFFKPGLSRLQKVLWMLALFISAVICLLVVYQRLEYYFSNPIVTDVSIERIGTTTFPPVMLCKKKFANDFTNILRNKVKNACMKTKECREMIQNNTKAFRFLTFDYLNLNLRQMWNQYSVNRSHIRMNFNCAAFYNKKICEHHTRLNITLTTVNTYYGRCLVYSQTDVIEFHGASTYWEFLVKHHNYVPIGGQNKSTRGADIFFYVHDEMMTFNYDVFFAVRPLNKDHTSDIRLSSKTFHFLNTSKQPCFQAESVLRCKNKCFEEKIKRNTNCSLPFMAMDLPVCSTFNDTYQAFTAALKAYMSSKPSECYCYRMCNETKYSVLMNVGPPNRLNKNSTQFLFYFTNGMTEIITEKYLYTFPELLSDVAGNQQPHHNDP</sequence>
<evidence type="ECO:0000256" key="6">
    <source>
        <dbReference type="ARBA" id="ARBA00022989"/>
    </source>
</evidence>
<evidence type="ECO:0000256" key="5">
    <source>
        <dbReference type="ARBA" id="ARBA00022692"/>
    </source>
</evidence>
<dbReference type="PhylomeDB" id="T1IQE5"/>
<evidence type="ECO:0000256" key="1">
    <source>
        <dbReference type="ARBA" id="ARBA00004141"/>
    </source>
</evidence>
<keyword evidence="4 12" id="KW-0894">Sodium channel</keyword>
<dbReference type="Pfam" id="PF00858">
    <property type="entry name" value="ASC"/>
    <property type="match status" value="1"/>
</dbReference>
<keyword evidence="8 12" id="KW-0406">Ion transport</keyword>
<comment type="subcellular location">
    <subcellularLocation>
        <location evidence="1">Membrane</location>
        <topology evidence="1">Multi-pass membrane protein</topology>
    </subcellularLocation>
</comment>
<keyword evidence="11 12" id="KW-0407">Ion channel</keyword>
<dbReference type="InterPro" id="IPR001873">
    <property type="entry name" value="ENaC"/>
</dbReference>
<evidence type="ECO:0000256" key="13">
    <source>
        <dbReference type="SAM" id="Phobius"/>
    </source>
</evidence>
<dbReference type="GO" id="GO:0015280">
    <property type="term" value="F:ligand-gated sodium channel activity"/>
    <property type="evidence" value="ECO:0007669"/>
    <property type="project" value="TreeGrafter"/>
</dbReference>
<accession>T1IQE5</accession>
<keyword evidence="5 12" id="KW-0812">Transmembrane</keyword>
<comment type="similarity">
    <text evidence="2 12">Belongs to the amiloride-sensitive sodium channel (TC 1.A.6) family.</text>
</comment>
<keyword evidence="7" id="KW-0915">Sodium</keyword>
<keyword evidence="3 12" id="KW-0813">Transport</keyword>
<evidence type="ECO:0000256" key="3">
    <source>
        <dbReference type="ARBA" id="ARBA00022448"/>
    </source>
</evidence>
<evidence type="ECO:0000256" key="12">
    <source>
        <dbReference type="RuleBase" id="RU000679"/>
    </source>
</evidence>
<evidence type="ECO:0000256" key="10">
    <source>
        <dbReference type="ARBA" id="ARBA00023201"/>
    </source>
</evidence>
<reference evidence="15" key="1">
    <citation type="submission" date="2011-05" db="EMBL/GenBank/DDBJ databases">
        <authorList>
            <person name="Richards S.R."/>
            <person name="Qu J."/>
            <person name="Jiang H."/>
            <person name="Jhangiani S.N."/>
            <person name="Agravi P."/>
            <person name="Goodspeed R."/>
            <person name="Gross S."/>
            <person name="Mandapat C."/>
            <person name="Jackson L."/>
            <person name="Mathew T."/>
            <person name="Pu L."/>
            <person name="Thornton R."/>
            <person name="Saada N."/>
            <person name="Wilczek-Boney K.B."/>
            <person name="Lee S."/>
            <person name="Kovar C."/>
            <person name="Wu Y."/>
            <person name="Scherer S.E."/>
            <person name="Worley K.C."/>
            <person name="Muzny D.M."/>
            <person name="Gibbs R."/>
        </authorList>
    </citation>
    <scope>NUCLEOTIDE SEQUENCE</scope>
    <source>
        <strain evidence="15">Brora</strain>
    </source>
</reference>
<feature type="transmembrane region" description="Helical" evidence="13">
    <location>
        <begin position="77"/>
        <end position="95"/>
    </location>
</feature>
<evidence type="ECO:0000313" key="15">
    <source>
        <dbReference type="Proteomes" id="UP000014500"/>
    </source>
</evidence>